<organism evidence="3 4">
    <name type="scientific">Ditylenchus destructor</name>
    <dbReference type="NCBI Taxonomy" id="166010"/>
    <lineage>
        <taxon>Eukaryota</taxon>
        <taxon>Metazoa</taxon>
        <taxon>Ecdysozoa</taxon>
        <taxon>Nematoda</taxon>
        <taxon>Chromadorea</taxon>
        <taxon>Rhabditida</taxon>
        <taxon>Tylenchina</taxon>
        <taxon>Tylenchomorpha</taxon>
        <taxon>Sphaerularioidea</taxon>
        <taxon>Anguinidae</taxon>
        <taxon>Anguininae</taxon>
        <taxon>Ditylenchus</taxon>
    </lineage>
</organism>
<reference evidence="3" key="1">
    <citation type="submission" date="2022-01" db="EMBL/GenBank/DDBJ databases">
        <title>Genome Sequence Resource for Two Populations of Ditylenchus destructor, the Migratory Endoparasitic Phytonematode.</title>
        <authorList>
            <person name="Zhang H."/>
            <person name="Lin R."/>
            <person name="Xie B."/>
        </authorList>
    </citation>
    <scope>NUCLEOTIDE SEQUENCE</scope>
    <source>
        <strain evidence="3">BazhouSP</strain>
    </source>
</reference>
<feature type="domain" description="Myotubularin phosphatase" evidence="2">
    <location>
        <begin position="135"/>
        <end position="497"/>
    </location>
</feature>
<gene>
    <name evidence="3" type="ORF">DdX_02387</name>
</gene>
<accession>A0AAD4NG19</accession>
<protein>
    <submittedName>
        <fullName evidence="3">Myotubularin-like phosphatase domain-containing protein</fullName>
    </submittedName>
</protein>
<dbReference type="EMBL" id="JAKKPZ010000002">
    <property type="protein sequence ID" value="KAI1725711.1"/>
    <property type="molecule type" value="Genomic_DNA"/>
</dbReference>
<dbReference type="Pfam" id="PF06602">
    <property type="entry name" value="Myotub-related"/>
    <property type="match status" value="2"/>
</dbReference>
<dbReference type="Gene3D" id="2.30.29.30">
    <property type="entry name" value="Pleckstrin-homology domain (PH domain)/Phosphotyrosine-binding domain (PTB)"/>
    <property type="match status" value="1"/>
</dbReference>
<evidence type="ECO:0000313" key="3">
    <source>
        <dbReference type="EMBL" id="KAI1725711.1"/>
    </source>
</evidence>
<dbReference type="InterPro" id="IPR048994">
    <property type="entry name" value="PH-GRAM_MTMR6-9"/>
</dbReference>
<proteinExistence type="inferred from homology"/>
<dbReference type="GO" id="GO:0010507">
    <property type="term" value="P:negative regulation of autophagy"/>
    <property type="evidence" value="ECO:0007669"/>
    <property type="project" value="TreeGrafter"/>
</dbReference>
<dbReference type="GO" id="GO:0046856">
    <property type="term" value="P:phosphatidylinositol dephosphorylation"/>
    <property type="evidence" value="ECO:0007669"/>
    <property type="project" value="TreeGrafter"/>
</dbReference>
<keyword evidence="4" id="KW-1185">Reference proteome</keyword>
<dbReference type="PANTHER" id="PTHR10807:SF73">
    <property type="entry name" value="LD06050P"/>
    <property type="match status" value="1"/>
</dbReference>
<dbReference type="InterPro" id="IPR011993">
    <property type="entry name" value="PH-like_dom_sf"/>
</dbReference>
<comment type="similarity">
    <text evidence="1">Belongs to the protein-tyrosine phosphatase family. Non-receptor class myotubularin subfamily.</text>
</comment>
<dbReference type="PROSITE" id="PS51339">
    <property type="entry name" value="PPASE_MYOTUBULARIN"/>
    <property type="match status" value="1"/>
</dbReference>
<dbReference type="SUPFAM" id="SSF50729">
    <property type="entry name" value="PH domain-like"/>
    <property type="match status" value="1"/>
</dbReference>
<comment type="caution">
    <text evidence="3">The sequence shown here is derived from an EMBL/GenBank/DDBJ whole genome shotgun (WGS) entry which is preliminary data.</text>
</comment>
<dbReference type="InterPro" id="IPR029021">
    <property type="entry name" value="Prot-tyrosine_phosphatase-like"/>
</dbReference>
<evidence type="ECO:0000259" key="2">
    <source>
        <dbReference type="PROSITE" id="PS51339"/>
    </source>
</evidence>
<dbReference type="GO" id="GO:0019903">
    <property type="term" value="F:protein phosphatase binding"/>
    <property type="evidence" value="ECO:0007669"/>
    <property type="project" value="TreeGrafter"/>
</dbReference>
<dbReference type="Proteomes" id="UP001201812">
    <property type="component" value="Unassembled WGS sequence"/>
</dbReference>
<name>A0AAD4NG19_9BILA</name>
<dbReference type="SUPFAM" id="SSF52799">
    <property type="entry name" value="(Phosphotyrosine protein) phosphatases II"/>
    <property type="match status" value="1"/>
</dbReference>
<evidence type="ECO:0000313" key="4">
    <source>
        <dbReference type="Proteomes" id="UP001201812"/>
    </source>
</evidence>
<evidence type="ECO:0000256" key="1">
    <source>
        <dbReference type="ARBA" id="ARBA00007471"/>
    </source>
</evidence>
<dbReference type="Pfam" id="PF21098">
    <property type="entry name" value="PH-GRAM_MTMR6-like"/>
    <property type="match status" value="1"/>
</dbReference>
<dbReference type="GO" id="GO:0005737">
    <property type="term" value="C:cytoplasm"/>
    <property type="evidence" value="ECO:0007669"/>
    <property type="project" value="TreeGrafter"/>
</dbReference>
<dbReference type="InterPro" id="IPR030564">
    <property type="entry name" value="Myotubularin"/>
</dbReference>
<dbReference type="PANTHER" id="PTHR10807">
    <property type="entry name" value="MYOTUBULARIN-RELATED"/>
    <property type="match status" value="1"/>
</dbReference>
<dbReference type="InterPro" id="IPR010569">
    <property type="entry name" value="Myotubularin-like_Pase_dom"/>
</dbReference>
<dbReference type="AlphaFoldDB" id="A0AAD4NG19"/>
<sequence>MELSEVIEKSRVDDVFLCEGPREPQVGSLALIGHHLIFSPITSSPQSKSNNQELWLLHRAVDRVHVEPISRNSTTKQGGCLRLKCKNFMICSIEIKDLDDCMAVARSIEKLSNLNGIEHDYPYYYRTPFMILDDGWEAFNLEQYFSRLLIKCRDRWRISEVNKNFEVCPSYPETVVVPKGIGDDFLKISATFRDGGRFPVLSYYHAETKSCIIRCAQPLIGPTNRRCKEDETIINTLLSSVSKGGGCESQLYYSQWKYVYGNVPRIKDLHDSLAKLIEACNDSNNSSNWIGKLAASGWLQSIADTISGAGVVAQCVHCEGSGEVPIVVHGAEGVDSTLLVTSIAQLCLDSDARTLRGFQSLIEHEWVMAGHPFTLRCAHSAYATGSLTGPHESPVFLCFLDSVWQIMRQYPCSFEFTEEFLIFLFEHAYASEFGTFLGNNEMEKVQFRIKDCTVSLWSYVNHPEILSTFLNPLYEPYDSVLWPSVAPQSIVLWERMYLRWQQNWTEFDAMKHKLIEWKRHEKELQSRLLQMQKAHFAVNNTTKTKSHIATNNSDHSLDDNLNSMKITADEHCQ</sequence>